<dbReference type="EC" id="2.7.13.3" evidence="3"/>
<feature type="domain" description="HAMP" evidence="13">
    <location>
        <begin position="245"/>
        <end position="297"/>
    </location>
</feature>
<dbReference type="PROSITE" id="PS50885">
    <property type="entry name" value="HAMP"/>
    <property type="match status" value="1"/>
</dbReference>
<dbReference type="Pfam" id="PF00672">
    <property type="entry name" value="HAMP"/>
    <property type="match status" value="1"/>
</dbReference>
<keyword evidence="4" id="KW-1003">Cell membrane</keyword>
<dbReference type="GO" id="GO:0005524">
    <property type="term" value="F:ATP binding"/>
    <property type="evidence" value="ECO:0007669"/>
    <property type="project" value="UniProtKB-KW"/>
</dbReference>
<evidence type="ECO:0000256" key="3">
    <source>
        <dbReference type="ARBA" id="ARBA00012438"/>
    </source>
</evidence>
<keyword evidence="12" id="KW-1133">Transmembrane helix</keyword>
<dbReference type="GO" id="GO:0000160">
    <property type="term" value="P:phosphorelay signal transduction system"/>
    <property type="evidence" value="ECO:0007669"/>
    <property type="project" value="UniProtKB-KW"/>
</dbReference>
<keyword evidence="9" id="KW-0067">ATP-binding</keyword>
<evidence type="ECO:0000256" key="1">
    <source>
        <dbReference type="ARBA" id="ARBA00000085"/>
    </source>
</evidence>
<dbReference type="EMBL" id="DSFP01000051">
    <property type="protein sequence ID" value="HEW46192.1"/>
    <property type="molecule type" value="Genomic_DNA"/>
</dbReference>
<keyword evidence="6" id="KW-0808">Transferase</keyword>
<dbReference type="SMART" id="SM00304">
    <property type="entry name" value="HAMP"/>
    <property type="match status" value="1"/>
</dbReference>
<sequence>MKRILPKSIRWKISLPILLFGMVAGLGTGIYTYKTEIDKAVYTTEEKVNAAITFSDSAREYVRKTLRPVLFDFLSKAKGCIQEDFIPEGQSSSFFTASIFNMVNEKMPDFQLRQIAFRPINPKNEPKPEEAKIINFMKATNKKEYSGVVEINGQRYLVHAYGKVAEAGCMQCHYKRESMPKTLIAKYNPPYDPNWKVGELVGAVMVSVPFETIILRAQLNGLIRGLAVFGIFLGITAFILIALDRLVFKPVEELQRKAEEIAKGNVDEPIEVKSDDEIGRLAESFERMRVSIKKVMDLLK</sequence>
<dbReference type="Pfam" id="PF11845">
    <property type="entry name" value="Tll0287-like"/>
    <property type="match status" value="1"/>
</dbReference>
<evidence type="ECO:0000256" key="12">
    <source>
        <dbReference type="SAM" id="Phobius"/>
    </source>
</evidence>
<keyword evidence="5" id="KW-0597">Phosphoprotein</keyword>
<dbReference type="InterPro" id="IPR050398">
    <property type="entry name" value="HssS/ArlS-like"/>
</dbReference>
<protein>
    <recommendedName>
        <fullName evidence="3">histidine kinase</fullName>
        <ecNumber evidence="3">2.7.13.3</ecNumber>
    </recommendedName>
</protein>
<dbReference type="PANTHER" id="PTHR45528:SF1">
    <property type="entry name" value="SENSOR HISTIDINE KINASE CPXA"/>
    <property type="match status" value="1"/>
</dbReference>
<dbReference type="GO" id="GO:0005886">
    <property type="term" value="C:plasma membrane"/>
    <property type="evidence" value="ECO:0007669"/>
    <property type="project" value="UniProtKB-SubCell"/>
</dbReference>
<evidence type="ECO:0000313" key="14">
    <source>
        <dbReference type="EMBL" id="HEW46192.1"/>
    </source>
</evidence>
<dbReference type="AlphaFoldDB" id="A0A7C2ZJ33"/>
<dbReference type="CDD" id="cd06225">
    <property type="entry name" value="HAMP"/>
    <property type="match status" value="1"/>
</dbReference>
<evidence type="ECO:0000256" key="5">
    <source>
        <dbReference type="ARBA" id="ARBA00022553"/>
    </source>
</evidence>
<evidence type="ECO:0000256" key="4">
    <source>
        <dbReference type="ARBA" id="ARBA00022475"/>
    </source>
</evidence>
<reference evidence="14" key="1">
    <citation type="journal article" date="2020" name="mSystems">
        <title>Genome- and Community-Level Interaction Insights into Carbon Utilization and Element Cycling Functions of Hydrothermarchaeota in Hydrothermal Sediment.</title>
        <authorList>
            <person name="Zhou Z."/>
            <person name="Liu Y."/>
            <person name="Xu W."/>
            <person name="Pan J."/>
            <person name="Luo Z.H."/>
            <person name="Li M."/>
        </authorList>
    </citation>
    <scope>NUCLEOTIDE SEQUENCE [LARGE SCALE GENOMIC DNA]</scope>
    <source>
        <strain evidence="14">SpSt-132</strain>
    </source>
</reference>
<evidence type="ECO:0000256" key="7">
    <source>
        <dbReference type="ARBA" id="ARBA00022741"/>
    </source>
</evidence>
<feature type="transmembrane region" description="Helical" evidence="12">
    <location>
        <begin position="226"/>
        <end position="248"/>
    </location>
</feature>
<evidence type="ECO:0000259" key="13">
    <source>
        <dbReference type="PROSITE" id="PS50885"/>
    </source>
</evidence>
<evidence type="ECO:0000256" key="10">
    <source>
        <dbReference type="ARBA" id="ARBA00023012"/>
    </source>
</evidence>
<evidence type="ECO:0000256" key="11">
    <source>
        <dbReference type="ARBA" id="ARBA00023136"/>
    </source>
</evidence>
<accession>A0A7C2ZJ33</accession>
<dbReference type="SUPFAM" id="SSF158472">
    <property type="entry name" value="HAMP domain-like"/>
    <property type="match status" value="1"/>
</dbReference>
<comment type="caution">
    <text evidence="14">The sequence shown here is derived from an EMBL/GenBank/DDBJ whole genome shotgun (WGS) entry which is preliminary data.</text>
</comment>
<keyword evidence="10" id="KW-0902">Two-component regulatory system</keyword>
<keyword evidence="12" id="KW-0812">Transmembrane</keyword>
<proteinExistence type="predicted"/>
<evidence type="ECO:0000256" key="6">
    <source>
        <dbReference type="ARBA" id="ARBA00022679"/>
    </source>
</evidence>
<keyword evidence="7" id="KW-0547">Nucleotide-binding</keyword>
<organism evidence="14">
    <name type="scientific">Hydrogenobacter sp</name>
    <dbReference type="NCBI Taxonomy" id="2152829"/>
    <lineage>
        <taxon>Bacteria</taxon>
        <taxon>Pseudomonadati</taxon>
        <taxon>Aquificota</taxon>
        <taxon>Aquificia</taxon>
        <taxon>Aquificales</taxon>
        <taxon>Aquificaceae</taxon>
        <taxon>Hydrogenobacter</taxon>
    </lineage>
</organism>
<comment type="catalytic activity">
    <reaction evidence="1">
        <text>ATP + protein L-histidine = ADP + protein N-phospho-L-histidine.</text>
        <dbReference type="EC" id="2.7.13.3"/>
    </reaction>
</comment>
<name>A0A7C2ZJ33_9AQUI</name>
<dbReference type="Gene3D" id="6.10.340.10">
    <property type="match status" value="1"/>
</dbReference>
<feature type="transmembrane region" description="Helical" evidence="12">
    <location>
        <begin position="12"/>
        <end position="33"/>
    </location>
</feature>
<dbReference type="GO" id="GO:0004673">
    <property type="term" value="F:protein histidine kinase activity"/>
    <property type="evidence" value="ECO:0007669"/>
    <property type="project" value="UniProtKB-EC"/>
</dbReference>
<keyword evidence="11 12" id="KW-0472">Membrane</keyword>
<evidence type="ECO:0000256" key="9">
    <source>
        <dbReference type="ARBA" id="ARBA00022840"/>
    </source>
</evidence>
<comment type="subcellular location">
    <subcellularLocation>
        <location evidence="2">Cell membrane</location>
        <topology evidence="2">Multi-pass membrane protein</topology>
    </subcellularLocation>
</comment>
<evidence type="ECO:0000256" key="8">
    <source>
        <dbReference type="ARBA" id="ARBA00022777"/>
    </source>
</evidence>
<keyword evidence="8" id="KW-0418">Kinase</keyword>
<dbReference type="InterPro" id="IPR003660">
    <property type="entry name" value="HAMP_dom"/>
</dbReference>
<dbReference type="PANTHER" id="PTHR45528">
    <property type="entry name" value="SENSOR HISTIDINE KINASE CPXA"/>
    <property type="match status" value="1"/>
</dbReference>
<gene>
    <name evidence="14" type="ORF">ENO47_05945</name>
</gene>
<dbReference type="InterPro" id="IPR021796">
    <property type="entry name" value="Tll0287-like_dom"/>
</dbReference>
<evidence type="ECO:0000256" key="2">
    <source>
        <dbReference type="ARBA" id="ARBA00004651"/>
    </source>
</evidence>